<gene>
    <name evidence="1" type="ORF">PHMEG_00011001</name>
</gene>
<dbReference type="OrthoDB" id="10391997at2759"/>
<organism evidence="1 2">
    <name type="scientific">Phytophthora megakarya</name>
    <dbReference type="NCBI Taxonomy" id="4795"/>
    <lineage>
        <taxon>Eukaryota</taxon>
        <taxon>Sar</taxon>
        <taxon>Stramenopiles</taxon>
        <taxon>Oomycota</taxon>
        <taxon>Peronosporomycetes</taxon>
        <taxon>Peronosporales</taxon>
        <taxon>Peronosporaceae</taxon>
        <taxon>Phytophthora</taxon>
    </lineage>
</organism>
<keyword evidence="2" id="KW-1185">Reference proteome</keyword>
<evidence type="ECO:0000313" key="1">
    <source>
        <dbReference type="EMBL" id="OWZ15363.1"/>
    </source>
</evidence>
<reference evidence="2" key="1">
    <citation type="submission" date="2017-03" db="EMBL/GenBank/DDBJ databases">
        <title>Phytopthora megakarya and P. palmivora, two closely related causual agents of cacao black pod achieved similar genome size and gene model numbers by different mechanisms.</title>
        <authorList>
            <person name="Ali S."/>
            <person name="Shao J."/>
            <person name="Larry D.J."/>
            <person name="Kronmiller B."/>
            <person name="Shen D."/>
            <person name="Strem M.D."/>
            <person name="Melnick R.L."/>
            <person name="Guiltinan M.J."/>
            <person name="Tyler B.M."/>
            <person name="Meinhardt L.W."/>
            <person name="Bailey B.A."/>
        </authorList>
    </citation>
    <scope>NUCLEOTIDE SEQUENCE [LARGE SCALE GENOMIC DNA]</scope>
    <source>
        <strain evidence="2">zdho120</strain>
    </source>
</reference>
<protein>
    <submittedName>
        <fullName evidence="1">Uncharacterized protein</fullName>
    </submittedName>
</protein>
<comment type="caution">
    <text evidence="1">The sequence shown here is derived from an EMBL/GenBank/DDBJ whole genome shotgun (WGS) entry which is preliminary data.</text>
</comment>
<accession>A0A225WCA0</accession>
<sequence>MYLRNNRSSLTHSVLLTIDISSRVATTRRSRGLNFFSLIACSNRMRKLASVRPPICVAALPVSAVLTVALLRCQPEQNVLTASTTRILPVPRAPPRNRSS</sequence>
<dbReference type="Proteomes" id="UP000198211">
    <property type="component" value="Unassembled WGS sequence"/>
</dbReference>
<name>A0A225WCA0_9STRA</name>
<dbReference type="EMBL" id="NBNE01001139">
    <property type="protein sequence ID" value="OWZ15363.1"/>
    <property type="molecule type" value="Genomic_DNA"/>
</dbReference>
<dbReference type="AlphaFoldDB" id="A0A225WCA0"/>
<proteinExistence type="predicted"/>
<evidence type="ECO:0000313" key="2">
    <source>
        <dbReference type="Proteomes" id="UP000198211"/>
    </source>
</evidence>